<evidence type="ECO:0000256" key="8">
    <source>
        <dbReference type="ARBA" id="ARBA00048318"/>
    </source>
</evidence>
<dbReference type="UniPathway" id="UPA00940"/>
<keyword evidence="5 10" id="KW-0443">Lipid metabolism</keyword>
<dbReference type="InterPro" id="IPR038597">
    <property type="entry name" value="GGGP/HepGP_synthase_sf"/>
</dbReference>
<dbReference type="NCBIfam" id="NF003199">
    <property type="entry name" value="PRK04169.1-3"/>
    <property type="match status" value="1"/>
</dbReference>
<dbReference type="SUPFAM" id="SSF51395">
    <property type="entry name" value="FMN-linked oxidoreductases"/>
    <property type="match status" value="1"/>
</dbReference>
<reference evidence="11 12" key="1">
    <citation type="submission" date="2018-05" db="EMBL/GenBank/DDBJ databases">
        <title>Genomic Encyclopedia of Type Strains, Phase IV (KMG-IV): sequencing the most valuable type-strain genomes for metagenomic binning, comparative biology and taxonomic classification.</title>
        <authorList>
            <person name="Goeker M."/>
        </authorList>
    </citation>
    <scope>NUCLEOTIDE SEQUENCE [LARGE SCALE GENOMIC DNA]</scope>
    <source>
        <strain evidence="11 12">DSM 22440</strain>
    </source>
</reference>
<feature type="binding site" evidence="10">
    <location>
        <position position="14"/>
    </location>
    <ligand>
        <name>Mg(2+)</name>
        <dbReference type="ChEBI" id="CHEBI:18420"/>
    </ligand>
</feature>
<comment type="pathway">
    <text evidence="10">Membrane lipid metabolism; glycerophospholipid metabolism.</text>
</comment>
<dbReference type="AlphaFoldDB" id="A0A2V3WFP2"/>
<dbReference type="OrthoDB" id="2381757at2"/>
<dbReference type="PANTHER" id="PTHR40029">
    <property type="match status" value="1"/>
</dbReference>
<organism evidence="11 12">
    <name type="scientific">Streptohalobacillus salinus</name>
    <dbReference type="NCBI Taxonomy" id="621096"/>
    <lineage>
        <taxon>Bacteria</taxon>
        <taxon>Bacillati</taxon>
        <taxon>Bacillota</taxon>
        <taxon>Bacilli</taxon>
        <taxon>Bacillales</taxon>
        <taxon>Bacillaceae</taxon>
        <taxon>Streptohalobacillus</taxon>
    </lineage>
</organism>
<name>A0A2V3WFP2_9BACI</name>
<evidence type="ECO:0000256" key="3">
    <source>
        <dbReference type="ARBA" id="ARBA00022723"/>
    </source>
</evidence>
<evidence type="ECO:0000256" key="4">
    <source>
        <dbReference type="ARBA" id="ARBA00022842"/>
    </source>
</evidence>
<evidence type="ECO:0000313" key="12">
    <source>
        <dbReference type="Proteomes" id="UP000247922"/>
    </source>
</evidence>
<feature type="binding site" evidence="10">
    <location>
        <position position="12"/>
    </location>
    <ligand>
        <name>sn-glycerol 1-phosphate</name>
        <dbReference type="ChEBI" id="CHEBI:57685"/>
    </ligand>
</feature>
<comment type="subunit">
    <text evidence="10">Homodimer.</text>
</comment>
<comment type="caution">
    <text evidence="10">Lacks conserved residue(s) required for the propagation of feature annotation.</text>
</comment>
<keyword evidence="3 10" id="KW-0479">Metal-binding</keyword>
<protein>
    <recommendedName>
        <fullName evidence="9 10">Heptaprenylglyceryl phosphate synthase</fullName>
        <shortName evidence="10">HepGP synthase</shortName>
        <ecNumber evidence="9 10">2.5.1.n9</ecNumber>
    </recommendedName>
    <alternativeName>
        <fullName evidence="10">Glycerol-1-phosphate heptaprenyltransferase</fullName>
    </alternativeName>
</protein>
<comment type="similarity">
    <text evidence="10">Belongs to the GGGP/HepGP synthase family. Group I subfamily.</text>
</comment>
<feature type="binding site" evidence="10">
    <location>
        <begin position="208"/>
        <end position="209"/>
    </location>
    <ligand>
        <name>sn-glycerol 1-phosphate</name>
        <dbReference type="ChEBI" id="CHEBI:57685"/>
    </ligand>
</feature>
<dbReference type="RefSeq" id="WP_110251371.1">
    <property type="nucleotide sequence ID" value="NZ_QJJR01000006.1"/>
</dbReference>
<comment type="catalytic activity">
    <reaction evidence="8 10">
        <text>sn-glycerol 1-phosphate + all-trans-heptaprenyl diphosphate = 3-heptaprenyl-sn-glycero-1-phosphate + diphosphate</text>
        <dbReference type="Rhea" id="RHEA:33495"/>
        <dbReference type="ChEBI" id="CHEBI:33019"/>
        <dbReference type="ChEBI" id="CHEBI:57685"/>
        <dbReference type="ChEBI" id="CHEBI:58206"/>
        <dbReference type="ChEBI" id="CHEBI:64781"/>
        <dbReference type="EC" id="2.5.1.n9"/>
    </reaction>
</comment>
<dbReference type="NCBIfam" id="TIGR01768">
    <property type="entry name" value="GGGP-family"/>
    <property type="match status" value="1"/>
</dbReference>
<feature type="binding site" evidence="10">
    <location>
        <position position="40"/>
    </location>
    <ligand>
        <name>Mg(2+)</name>
        <dbReference type="ChEBI" id="CHEBI:18420"/>
    </ligand>
</feature>
<keyword evidence="7 10" id="KW-1208">Phospholipid metabolism</keyword>
<dbReference type="FunFam" id="3.20.20.390:FF:000001">
    <property type="entry name" value="Heptaprenylglyceryl phosphate synthase"/>
    <property type="match status" value="1"/>
</dbReference>
<keyword evidence="12" id="KW-1185">Reference proteome</keyword>
<comment type="cofactor">
    <cofactor evidence="10">
        <name>Mg(2+)</name>
        <dbReference type="ChEBI" id="CHEBI:18420"/>
    </cofactor>
</comment>
<comment type="function">
    <text evidence="10">Prenyltransferase that catalyzes in vivo the transfer of the heptaprenyl moiety of heptaprenyl pyrophosphate (HepPP; 35 carbon atoms) to the C3 hydroxyl of sn-glycerol-1-phosphate (G1P), producing heptaprenylglyceryl phosphate (HepGP). This reaction is an ether-bond-formation step in the biosynthesis of archaea-type G1P-based membrane lipids found in Bacillales.</text>
</comment>
<evidence type="ECO:0000313" key="11">
    <source>
        <dbReference type="EMBL" id="PXW91035.1"/>
    </source>
</evidence>
<proteinExistence type="inferred from homology"/>
<evidence type="ECO:0000256" key="10">
    <source>
        <dbReference type="HAMAP-Rule" id="MF_00112"/>
    </source>
</evidence>
<evidence type="ECO:0000256" key="7">
    <source>
        <dbReference type="ARBA" id="ARBA00023264"/>
    </source>
</evidence>
<evidence type="ECO:0000256" key="2">
    <source>
        <dbReference type="ARBA" id="ARBA00022679"/>
    </source>
</evidence>
<dbReference type="HAMAP" id="MF_00112">
    <property type="entry name" value="GGGP_HepGP_synthase"/>
    <property type="match status" value="1"/>
</dbReference>
<dbReference type="Pfam" id="PF01884">
    <property type="entry name" value="PcrB"/>
    <property type="match status" value="1"/>
</dbReference>
<dbReference type="EC" id="2.5.1.n9" evidence="9 10"/>
<dbReference type="EMBL" id="QJJR01000006">
    <property type="protein sequence ID" value="PXW91035.1"/>
    <property type="molecule type" value="Genomic_DNA"/>
</dbReference>
<feature type="binding site" evidence="10">
    <location>
        <begin position="158"/>
        <end position="163"/>
    </location>
    <ligand>
        <name>sn-glycerol 1-phosphate</name>
        <dbReference type="ChEBI" id="CHEBI:57685"/>
    </ligand>
</feature>
<dbReference type="CDD" id="cd02812">
    <property type="entry name" value="PcrB_like"/>
    <property type="match status" value="1"/>
</dbReference>
<keyword evidence="4 10" id="KW-0460">Magnesium</keyword>
<dbReference type="PANTHER" id="PTHR40029:SF2">
    <property type="entry name" value="HEPTAPRENYLGLYCERYL PHOSPHATE SYNTHASE"/>
    <property type="match status" value="1"/>
</dbReference>
<comment type="caution">
    <text evidence="11">The sequence shown here is derived from an EMBL/GenBank/DDBJ whole genome shotgun (WGS) entry which is preliminary data.</text>
</comment>
<keyword evidence="6 10" id="KW-0594">Phospholipid biosynthesis</keyword>
<keyword evidence="1 10" id="KW-0444">Lipid biosynthesis</keyword>
<evidence type="ECO:0000256" key="9">
    <source>
        <dbReference type="ARBA" id="ARBA00066888"/>
    </source>
</evidence>
<dbReference type="GO" id="GO:0000287">
    <property type="term" value="F:magnesium ion binding"/>
    <property type="evidence" value="ECO:0007669"/>
    <property type="project" value="UniProtKB-UniRule"/>
</dbReference>
<dbReference type="Gene3D" id="3.20.20.390">
    <property type="entry name" value="FMN-linked oxidoreductases"/>
    <property type="match status" value="1"/>
</dbReference>
<evidence type="ECO:0000256" key="1">
    <source>
        <dbReference type="ARBA" id="ARBA00022516"/>
    </source>
</evidence>
<dbReference type="NCBIfam" id="NF003197">
    <property type="entry name" value="PRK04169.1-1"/>
    <property type="match status" value="1"/>
</dbReference>
<gene>
    <name evidence="10" type="primary">pcrB</name>
    <name evidence="11" type="ORF">DES38_10669</name>
</gene>
<evidence type="ECO:0000256" key="5">
    <source>
        <dbReference type="ARBA" id="ARBA00023098"/>
    </source>
</evidence>
<dbReference type="Proteomes" id="UP000247922">
    <property type="component" value="Unassembled WGS sequence"/>
</dbReference>
<sequence length="228" mass="25657">MLDSSTWRHVFKLDPAKALTDEQLDQVCTSGTDAIIVGGTDQITLDGVLDLLSHIRRFEVPVVLEVTNKDAISPGFDYYFIPLVLNATNKKWMMDVQHEAIKTFGPMINFDQVSAEGYCIMNPEAKAYKKAQCRLPDKEDVIAYAKMTEHVFHLPFFYLEYSGTYGDVELLKAIRPHLKETQLIYGGGIYTLADAEKMAAYADTVVVGNSLYTDFKQAIKTVQIKQIT</sequence>
<evidence type="ECO:0000256" key="6">
    <source>
        <dbReference type="ARBA" id="ARBA00023209"/>
    </source>
</evidence>
<dbReference type="InterPro" id="IPR039074">
    <property type="entry name" value="GGGP/HepGP_synthase_I"/>
</dbReference>
<dbReference type="InterPro" id="IPR008205">
    <property type="entry name" value="GGGP_HepGP_synthase"/>
</dbReference>
<dbReference type="GO" id="GO:0046474">
    <property type="term" value="P:glycerophospholipid biosynthetic process"/>
    <property type="evidence" value="ECO:0007669"/>
    <property type="project" value="UniProtKB-UniRule"/>
</dbReference>
<dbReference type="GO" id="GO:0120536">
    <property type="term" value="F:heptaprenylglyceryl phosphate synthase activity"/>
    <property type="evidence" value="ECO:0007669"/>
    <property type="project" value="UniProtKB-ARBA"/>
</dbReference>
<feature type="binding site" evidence="10">
    <location>
        <position position="188"/>
    </location>
    <ligand>
        <name>sn-glycerol 1-phosphate</name>
        <dbReference type="ChEBI" id="CHEBI:57685"/>
    </ligand>
</feature>
<accession>A0A2V3WFP2</accession>
<keyword evidence="2 10" id="KW-0808">Transferase</keyword>